<dbReference type="SMART" id="SM00530">
    <property type="entry name" value="HTH_XRE"/>
    <property type="match status" value="1"/>
</dbReference>
<evidence type="ECO:0000313" key="2">
    <source>
        <dbReference type="EMBL" id="MCZ7692794.1"/>
    </source>
</evidence>
<dbReference type="PANTHER" id="PTHR46797:SF1">
    <property type="entry name" value="METHYLPHOSPHONATE SYNTHASE"/>
    <property type="match status" value="1"/>
</dbReference>
<dbReference type="RefSeq" id="WP_118052286.1">
    <property type="nucleotide sequence ID" value="NZ_JAPZEC010000001.1"/>
</dbReference>
<dbReference type="Gene3D" id="1.10.260.40">
    <property type="entry name" value="lambda repressor-like DNA-binding domains"/>
    <property type="match status" value="1"/>
</dbReference>
<dbReference type="GO" id="GO:0003677">
    <property type="term" value="F:DNA binding"/>
    <property type="evidence" value="ECO:0007669"/>
    <property type="project" value="UniProtKB-KW"/>
</dbReference>
<dbReference type="InterPro" id="IPR001387">
    <property type="entry name" value="Cro/C1-type_HTH"/>
</dbReference>
<dbReference type="SUPFAM" id="SSF47413">
    <property type="entry name" value="lambda repressor-like DNA-binding domains"/>
    <property type="match status" value="1"/>
</dbReference>
<sequence>MIEDKVFKRIDYIRKTKHFSMYRLAKEADIPYSSLNNIIHRRTCPTIATLEKLCKGLNITLSEFFDFELYPLQNENLTPKEDELINKYRALNKNKQERLQAYLDGLSES</sequence>
<dbReference type="GO" id="GO:0005829">
    <property type="term" value="C:cytosol"/>
    <property type="evidence" value="ECO:0007669"/>
    <property type="project" value="TreeGrafter"/>
</dbReference>
<dbReference type="GO" id="GO:0003700">
    <property type="term" value="F:DNA-binding transcription factor activity"/>
    <property type="evidence" value="ECO:0007669"/>
    <property type="project" value="TreeGrafter"/>
</dbReference>
<reference evidence="2" key="1">
    <citation type="submission" date="2022-12" db="EMBL/GenBank/DDBJ databases">
        <title>Genome of R. gnavus strain RSHDN_123.</title>
        <authorList>
            <person name="Abdugheni R."/>
        </authorList>
    </citation>
    <scope>NUCLEOTIDE SEQUENCE</scope>
    <source>
        <strain evidence="2">RSHDN_123</strain>
    </source>
</reference>
<dbReference type="InterPro" id="IPR050807">
    <property type="entry name" value="TransReg_Diox_bact_type"/>
</dbReference>
<dbReference type="PANTHER" id="PTHR46797">
    <property type="entry name" value="HTH-TYPE TRANSCRIPTIONAL REGULATOR"/>
    <property type="match status" value="1"/>
</dbReference>
<accession>A0A414PDC9</accession>
<dbReference type="InterPro" id="IPR010982">
    <property type="entry name" value="Lambda_DNA-bd_dom_sf"/>
</dbReference>
<organism evidence="2 3">
    <name type="scientific">Mediterraneibacter gnavus</name>
    <name type="common">Ruminococcus gnavus</name>
    <dbReference type="NCBI Taxonomy" id="33038"/>
    <lineage>
        <taxon>Bacteria</taxon>
        <taxon>Bacillati</taxon>
        <taxon>Bacillota</taxon>
        <taxon>Clostridia</taxon>
        <taxon>Lachnospirales</taxon>
        <taxon>Lachnospiraceae</taxon>
        <taxon>Mediterraneibacter</taxon>
    </lineage>
</organism>
<keyword evidence="1" id="KW-0238">DNA-binding</keyword>
<dbReference type="AlphaFoldDB" id="A0A414PDC9"/>
<gene>
    <name evidence="2" type="ORF">O8D18_01850</name>
</gene>
<dbReference type="CDD" id="cd00093">
    <property type="entry name" value="HTH_XRE"/>
    <property type="match status" value="1"/>
</dbReference>
<proteinExistence type="predicted"/>
<evidence type="ECO:0000313" key="3">
    <source>
        <dbReference type="Proteomes" id="UP001148455"/>
    </source>
</evidence>
<evidence type="ECO:0000256" key="1">
    <source>
        <dbReference type="ARBA" id="ARBA00023125"/>
    </source>
</evidence>
<dbReference type="Proteomes" id="UP001148455">
    <property type="component" value="Unassembled WGS sequence"/>
</dbReference>
<comment type="caution">
    <text evidence="2">The sequence shown here is derived from an EMBL/GenBank/DDBJ whole genome shotgun (WGS) entry which is preliminary data.</text>
</comment>
<protein>
    <submittedName>
        <fullName evidence="2">Helix-turn-helix transcriptional regulator</fullName>
    </submittedName>
</protein>
<name>A0A414PDC9_MEDGN</name>
<dbReference type="EMBL" id="JAPZED010000001">
    <property type="protein sequence ID" value="MCZ7692794.1"/>
    <property type="molecule type" value="Genomic_DNA"/>
</dbReference>
<dbReference type="Pfam" id="PF01381">
    <property type="entry name" value="HTH_3"/>
    <property type="match status" value="1"/>
</dbReference>
<dbReference type="PROSITE" id="PS50943">
    <property type="entry name" value="HTH_CROC1"/>
    <property type="match status" value="1"/>
</dbReference>